<sequence>MSNNFDNSNEYTTHKAINGTSAVILNPIQMVRHFSVAIGLRSATAANNETGNTHQFVIVGSWTTGITHASTMANAMSQTDQRF</sequence>
<organism evidence="1 2">
    <name type="scientific">Glossina palpalis gambiensis</name>
    <dbReference type="NCBI Taxonomy" id="67801"/>
    <lineage>
        <taxon>Eukaryota</taxon>
        <taxon>Metazoa</taxon>
        <taxon>Ecdysozoa</taxon>
        <taxon>Arthropoda</taxon>
        <taxon>Hexapoda</taxon>
        <taxon>Insecta</taxon>
        <taxon>Pterygota</taxon>
        <taxon>Neoptera</taxon>
        <taxon>Endopterygota</taxon>
        <taxon>Diptera</taxon>
        <taxon>Brachycera</taxon>
        <taxon>Muscomorpha</taxon>
        <taxon>Hippoboscoidea</taxon>
        <taxon>Glossinidae</taxon>
        <taxon>Glossina</taxon>
    </lineage>
</organism>
<accession>A0A1B0B644</accession>
<dbReference type="EnsemblMetazoa" id="GPPI020163-RA">
    <property type="protein sequence ID" value="GPPI020163-PA"/>
    <property type="gene ID" value="GPPI020163"/>
</dbReference>
<reference evidence="1" key="2">
    <citation type="submission" date="2020-05" db="UniProtKB">
        <authorList>
            <consortium name="EnsemblMetazoa"/>
        </authorList>
    </citation>
    <scope>IDENTIFICATION</scope>
    <source>
        <strain evidence="1">IAEA</strain>
    </source>
</reference>
<proteinExistence type="predicted"/>
<name>A0A1B0B644_9MUSC</name>
<dbReference type="AlphaFoldDB" id="A0A1B0B644"/>
<evidence type="ECO:0000313" key="1">
    <source>
        <dbReference type="EnsemblMetazoa" id="GPPI020163-PA"/>
    </source>
</evidence>
<dbReference type="VEuPathDB" id="VectorBase:GPPI020163"/>
<keyword evidence="2" id="KW-1185">Reference proteome</keyword>
<reference evidence="2" key="1">
    <citation type="submission" date="2015-01" db="EMBL/GenBank/DDBJ databases">
        <authorList>
            <person name="Aksoy S."/>
            <person name="Warren W."/>
            <person name="Wilson R.K."/>
        </authorList>
    </citation>
    <scope>NUCLEOTIDE SEQUENCE [LARGE SCALE GENOMIC DNA]</scope>
    <source>
        <strain evidence="2">IAEA</strain>
    </source>
</reference>
<dbReference type="Proteomes" id="UP000092460">
    <property type="component" value="Unassembled WGS sequence"/>
</dbReference>
<protein>
    <submittedName>
        <fullName evidence="1">Uncharacterized protein</fullName>
    </submittedName>
</protein>
<evidence type="ECO:0000313" key="2">
    <source>
        <dbReference type="Proteomes" id="UP000092460"/>
    </source>
</evidence>
<dbReference type="EMBL" id="JXJN01008979">
    <property type="status" value="NOT_ANNOTATED_CDS"/>
    <property type="molecule type" value="Genomic_DNA"/>
</dbReference>